<evidence type="ECO:0000313" key="2">
    <source>
        <dbReference type="EMBL" id="KYN39561.1"/>
    </source>
</evidence>
<dbReference type="Proteomes" id="UP000078541">
    <property type="component" value="Unassembled WGS sequence"/>
</dbReference>
<feature type="region of interest" description="Disordered" evidence="1">
    <location>
        <begin position="122"/>
        <end position="167"/>
    </location>
</feature>
<gene>
    <name evidence="2" type="ORF">ALC56_06055</name>
</gene>
<proteinExistence type="predicted"/>
<protein>
    <submittedName>
        <fullName evidence="2">Uncharacterized protein</fullName>
    </submittedName>
</protein>
<dbReference type="EMBL" id="KQ981606">
    <property type="protein sequence ID" value="KYN39561.1"/>
    <property type="molecule type" value="Genomic_DNA"/>
</dbReference>
<evidence type="ECO:0000313" key="3">
    <source>
        <dbReference type="Proteomes" id="UP000078541"/>
    </source>
</evidence>
<dbReference type="AlphaFoldDB" id="A0A195FGQ7"/>
<organism evidence="2 3">
    <name type="scientific">Trachymyrmex septentrionalis</name>
    <dbReference type="NCBI Taxonomy" id="34720"/>
    <lineage>
        <taxon>Eukaryota</taxon>
        <taxon>Metazoa</taxon>
        <taxon>Ecdysozoa</taxon>
        <taxon>Arthropoda</taxon>
        <taxon>Hexapoda</taxon>
        <taxon>Insecta</taxon>
        <taxon>Pterygota</taxon>
        <taxon>Neoptera</taxon>
        <taxon>Endopterygota</taxon>
        <taxon>Hymenoptera</taxon>
        <taxon>Apocrita</taxon>
        <taxon>Aculeata</taxon>
        <taxon>Formicoidea</taxon>
        <taxon>Formicidae</taxon>
        <taxon>Myrmicinae</taxon>
        <taxon>Trachymyrmex</taxon>
    </lineage>
</organism>
<evidence type="ECO:0000256" key="1">
    <source>
        <dbReference type="SAM" id="MobiDB-lite"/>
    </source>
</evidence>
<reference evidence="2 3" key="1">
    <citation type="submission" date="2016-03" db="EMBL/GenBank/DDBJ databases">
        <title>Trachymyrmex septentrionalis WGS genome.</title>
        <authorList>
            <person name="Nygaard S."/>
            <person name="Hu H."/>
            <person name="Boomsma J."/>
            <person name="Zhang G."/>
        </authorList>
    </citation>
    <scope>NUCLEOTIDE SEQUENCE [LARGE SCALE GENOMIC DNA]</scope>
    <source>
        <strain evidence="2">Tsep2-gDNA-1</strain>
        <tissue evidence="2">Whole body</tissue>
    </source>
</reference>
<sequence length="167" mass="18776">MYELSIDPVGIQNDATQEHRPDVFVCPCVNVHHMLPSVDLNFKSTLKSDLRALTLIDTHRSVIESEKIKSCFRLLVISHSANHVAFLKEQYALCLKIHGVFTARQISTPCENDRFSFVIDHSQPNRETNEANMDGRSGFRSNPVSNERENDSTNSVRPPAITGHGFA</sequence>
<keyword evidence="3" id="KW-1185">Reference proteome</keyword>
<accession>A0A195FGQ7</accession>
<name>A0A195FGQ7_9HYME</name>